<dbReference type="GO" id="GO:0003723">
    <property type="term" value="F:RNA binding"/>
    <property type="evidence" value="ECO:0007669"/>
    <property type="project" value="InterPro"/>
</dbReference>
<feature type="compositionally biased region" description="Basic and acidic residues" evidence="4">
    <location>
        <begin position="38"/>
        <end position="51"/>
    </location>
</feature>
<feature type="region of interest" description="Disordered" evidence="4">
    <location>
        <begin position="1"/>
        <end position="66"/>
    </location>
</feature>
<dbReference type="SUPFAM" id="SSF48371">
    <property type="entry name" value="ARM repeat"/>
    <property type="match status" value="1"/>
</dbReference>
<accession>A0A0B7A550</accession>
<dbReference type="Gene3D" id="1.25.40.180">
    <property type="match status" value="1"/>
</dbReference>
<gene>
    <name evidence="6" type="primary">ORF94342</name>
    <name evidence="7" type="synonym">ORF94343</name>
</gene>
<keyword evidence="2" id="KW-0963">Cytoplasm</keyword>
<evidence type="ECO:0000259" key="5">
    <source>
        <dbReference type="Pfam" id="PF02854"/>
    </source>
</evidence>
<dbReference type="InterPro" id="IPR051367">
    <property type="entry name" value="mRNA_TranslReg/HistoneTransl"/>
</dbReference>
<dbReference type="GO" id="GO:0006446">
    <property type="term" value="P:regulation of translational initiation"/>
    <property type="evidence" value="ECO:0007669"/>
    <property type="project" value="TreeGrafter"/>
</dbReference>
<evidence type="ECO:0000256" key="2">
    <source>
        <dbReference type="ARBA" id="ARBA00022490"/>
    </source>
</evidence>
<evidence type="ECO:0000313" key="6">
    <source>
        <dbReference type="EMBL" id="CEK75171.1"/>
    </source>
</evidence>
<organism evidence="6">
    <name type="scientific">Arion vulgaris</name>
    <dbReference type="NCBI Taxonomy" id="1028688"/>
    <lineage>
        <taxon>Eukaryota</taxon>
        <taxon>Metazoa</taxon>
        <taxon>Spiralia</taxon>
        <taxon>Lophotrochozoa</taxon>
        <taxon>Mollusca</taxon>
        <taxon>Gastropoda</taxon>
        <taxon>Heterobranchia</taxon>
        <taxon>Euthyneura</taxon>
        <taxon>Panpulmonata</taxon>
        <taxon>Eupulmonata</taxon>
        <taxon>Stylommatophora</taxon>
        <taxon>Helicina</taxon>
        <taxon>Arionoidea</taxon>
        <taxon>Arionidae</taxon>
        <taxon>Arion</taxon>
    </lineage>
</organism>
<dbReference type="AlphaFoldDB" id="A0A0B7A550"/>
<sequence>MAGRGVGRGRSRGVLDTATTPGGLVSKAEEDEPNAENNHTEKVVKPTDEPNHLAPSDGAGDNSGLPTLSLTDIKSILEDSRTYNDNNDVKHVLICARHFVRSEADVKTLASVIYNKCLEDSTLAKRGSEICDGLTSIEIGNTKFRNCLLSLVQSDYKDKNEMIAQNPARFSGFLAFLCEIFAIMRTASNEVFKPLINPIFDCLNLVLGPQEAVDGDADDDPIKGVSDFVVDDDICETFGSQLLSVGRLLDENADDQMKELINRIRTCIIISKSSARVRCSLLEVMEAYIRGWETANNDTTKFYCDVAVGIISGLIL</sequence>
<name>A0A0B7A550_9EUPU</name>
<dbReference type="Pfam" id="PF02854">
    <property type="entry name" value="MIF4G"/>
    <property type="match status" value="1"/>
</dbReference>
<evidence type="ECO:0000256" key="4">
    <source>
        <dbReference type="SAM" id="MobiDB-lite"/>
    </source>
</evidence>
<reference evidence="6" key="1">
    <citation type="submission" date="2014-12" db="EMBL/GenBank/DDBJ databases">
        <title>Insight into the proteome of Arion vulgaris.</title>
        <authorList>
            <person name="Aradska J."/>
            <person name="Bulat T."/>
            <person name="Smidak R."/>
            <person name="Sarate P."/>
            <person name="Gangsoo J."/>
            <person name="Sialana F."/>
            <person name="Bilban M."/>
            <person name="Lubec G."/>
        </authorList>
    </citation>
    <scope>NUCLEOTIDE SEQUENCE</scope>
    <source>
        <tissue evidence="6">Skin</tissue>
    </source>
</reference>
<dbReference type="InterPro" id="IPR003890">
    <property type="entry name" value="MIF4G-like_typ-3"/>
</dbReference>
<dbReference type="PANTHER" id="PTHR23254:SF16">
    <property type="entry name" value="CBP80_20-DEPENDENT TRANSLATION INITIATION FACTOR"/>
    <property type="match status" value="1"/>
</dbReference>
<evidence type="ECO:0000256" key="1">
    <source>
        <dbReference type="ARBA" id="ARBA00004496"/>
    </source>
</evidence>
<protein>
    <recommendedName>
        <fullName evidence="5">MIF4G domain-containing protein</fullName>
    </recommendedName>
</protein>
<comment type="subcellular location">
    <subcellularLocation>
        <location evidence="1">Cytoplasm</location>
    </subcellularLocation>
</comment>
<proteinExistence type="predicted"/>
<feature type="domain" description="MIF4G" evidence="5">
    <location>
        <begin position="103"/>
        <end position="286"/>
    </location>
</feature>
<dbReference type="PANTHER" id="PTHR23254">
    <property type="entry name" value="EIF4G DOMAIN PROTEIN"/>
    <property type="match status" value="1"/>
</dbReference>
<dbReference type="EMBL" id="HACG01028306">
    <property type="protein sequence ID" value="CEK75171.1"/>
    <property type="molecule type" value="Transcribed_RNA"/>
</dbReference>
<dbReference type="EMBL" id="HACG01028307">
    <property type="protein sequence ID" value="CEK75172.1"/>
    <property type="molecule type" value="Transcribed_RNA"/>
</dbReference>
<evidence type="ECO:0000313" key="7">
    <source>
        <dbReference type="EMBL" id="CEK75172.1"/>
    </source>
</evidence>
<dbReference type="GO" id="GO:0008494">
    <property type="term" value="F:translation activator activity"/>
    <property type="evidence" value="ECO:0007669"/>
    <property type="project" value="TreeGrafter"/>
</dbReference>
<dbReference type="GO" id="GO:0005829">
    <property type="term" value="C:cytosol"/>
    <property type="evidence" value="ECO:0007669"/>
    <property type="project" value="TreeGrafter"/>
</dbReference>
<evidence type="ECO:0000256" key="3">
    <source>
        <dbReference type="ARBA" id="ARBA00022845"/>
    </source>
</evidence>
<dbReference type="InterPro" id="IPR016024">
    <property type="entry name" value="ARM-type_fold"/>
</dbReference>
<keyword evidence="3" id="KW-0810">Translation regulation</keyword>